<keyword evidence="6 7" id="KW-0720">Serine protease</keyword>
<evidence type="ECO:0000256" key="6">
    <source>
        <dbReference type="ARBA" id="ARBA00022825"/>
    </source>
</evidence>
<keyword evidence="3 7" id="KW-0645">Protease</keyword>
<dbReference type="AlphaFoldDB" id="A0A0S7BPP0"/>
<sequence>MKRFASLLIVFLLTFRVAYPVEGMWLPLLLEQLNEPEMKSMGMRISAEDIYSINKSSLKDAILLFGRGCTAEIISDEGLILTNHHCGYGQIQRHSSLENDYLTTGFWAMDRSQELPNPGLSVTLLVRMEDVTRRALEGVTPDMSEKAREEKIRANIAGIEKEAVEGTHYNARVRPFYYGNEYYLFVTETYNDVRLVGAPPSNIGKFGGDTDNWMWPRHTGDFSLFRIYVNKNNEPADYSPDNVPYRPKSHLPISLKGAEKGDFTFVFGYPGTTQEYLPSFAVEMITAHENPPAIRLRGKRLDIFDNYMNQSDLVRIQYSAKHAGVANYWKKMIGENRGIKRLDAISKKQQLEQGFMQWASATPERSARYGRIIPEFETIYNRLTELSVDETYLIEGALGIEAMRFAYAFGRLAGAAKDKSKDGAETEKIIAQLKQAAEGFFKNYHAPLDQRVFAAMMQDWFAHQETVRMPAGLVKASIPYGTNYDRWASDAFSRSIFANEAATMDLLNGFKSRHARHIENDPLYLLARDVYQHYFEHLQPEMEKLYARRDSLQRIYMLGLMEYQPNRRFYPDANSTLRVSYGQVDDYYPRDAVHYRHYTTLEGIIEKEDPEIYDYVIEPRLKELYRQRDYGRYAAPDGTMRIAFIASNHTTGGNSGSPVLNADGHLIGVNFDRNWEGTMSDLMYDPDQCRNISLDIRYCLFIIDKMAGAGHLVQEMTIIE</sequence>
<dbReference type="GO" id="GO:0043171">
    <property type="term" value="P:peptide catabolic process"/>
    <property type="evidence" value="ECO:0007669"/>
    <property type="project" value="UniProtKB-UniRule"/>
</dbReference>
<evidence type="ECO:0000256" key="5">
    <source>
        <dbReference type="ARBA" id="ARBA00022801"/>
    </source>
</evidence>
<dbReference type="Pfam" id="PF10459">
    <property type="entry name" value="Peptidase_S46"/>
    <property type="match status" value="1"/>
</dbReference>
<keyword evidence="2 7" id="KW-0031">Aminopeptidase</keyword>
<evidence type="ECO:0000313" key="8">
    <source>
        <dbReference type="EMBL" id="GAP42629.1"/>
    </source>
</evidence>
<dbReference type="GO" id="GO:0070009">
    <property type="term" value="F:serine-type aminopeptidase activity"/>
    <property type="evidence" value="ECO:0007669"/>
    <property type="project" value="UniProtKB-UniRule"/>
</dbReference>
<dbReference type="SUPFAM" id="SSF50494">
    <property type="entry name" value="Trypsin-like serine proteases"/>
    <property type="match status" value="1"/>
</dbReference>
<keyword evidence="5 7" id="KW-0378">Hydrolase</keyword>
<dbReference type="InterPro" id="IPR009003">
    <property type="entry name" value="Peptidase_S1_PA"/>
</dbReference>
<name>A0A0S7BPP0_9BACT</name>
<dbReference type="Gene3D" id="2.40.10.10">
    <property type="entry name" value="Trypsin-like serine proteases"/>
    <property type="match status" value="1"/>
</dbReference>
<dbReference type="EC" id="3.4.14.-" evidence="7"/>
<comment type="function">
    <text evidence="7">Catalyzes the removal of dipeptides from the N-terminus of oligopeptides.</text>
</comment>
<gene>
    <name evidence="8" type="ORF">TBC1_11761</name>
</gene>
<proteinExistence type="inferred from homology"/>
<keyword evidence="4" id="KW-0732">Signal</keyword>
<evidence type="ECO:0000256" key="1">
    <source>
        <dbReference type="ARBA" id="ARBA00010491"/>
    </source>
</evidence>
<dbReference type="GO" id="GO:0006508">
    <property type="term" value="P:proteolysis"/>
    <property type="evidence" value="ECO:0007669"/>
    <property type="project" value="UniProtKB-KW"/>
</dbReference>
<organism evidence="8">
    <name type="scientific">Lentimicrobium saccharophilum</name>
    <dbReference type="NCBI Taxonomy" id="1678841"/>
    <lineage>
        <taxon>Bacteria</taxon>
        <taxon>Pseudomonadati</taxon>
        <taxon>Bacteroidota</taxon>
        <taxon>Bacteroidia</taxon>
        <taxon>Bacteroidales</taxon>
        <taxon>Lentimicrobiaceae</taxon>
        <taxon>Lentimicrobium</taxon>
    </lineage>
</organism>
<dbReference type="PATRIC" id="fig|1678841.3.peg.859"/>
<evidence type="ECO:0000313" key="9">
    <source>
        <dbReference type="Proteomes" id="UP000053091"/>
    </source>
</evidence>
<dbReference type="GO" id="GO:0008239">
    <property type="term" value="F:dipeptidyl-peptidase activity"/>
    <property type="evidence" value="ECO:0007669"/>
    <property type="project" value="UniProtKB-UniRule"/>
</dbReference>
<dbReference type="PANTHER" id="PTHR38469">
    <property type="entry name" value="PERIPLASMIC PEPTIDASE SUBFAMILY S1B"/>
    <property type="match status" value="1"/>
</dbReference>
<dbReference type="STRING" id="1678841.TBC1_11761"/>
<evidence type="ECO:0000256" key="3">
    <source>
        <dbReference type="ARBA" id="ARBA00022670"/>
    </source>
</evidence>
<dbReference type="InterPro" id="IPR043504">
    <property type="entry name" value="Peptidase_S1_PA_chymotrypsin"/>
</dbReference>
<accession>A0A0S7BPP0</accession>
<evidence type="ECO:0000256" key="2">
    <source>
        <dbReference type="ARBA" id="ARBA00022438"/>
    </source>
</evidence>
<evidence type="ECO:0000256" key="4">
    <source>
        <dbReference type="ARBA" id="ARBA00022729"/>
    </source>
</evidence>
<dbReference type="OrthoDB" id="9805367at2"/>
<comment type="similarity">
    <text evidence="1 7">Belongs to the peptidase S46 family.</text>
</comment>
<keyword evidence="9" id="KW-1185">Reference proteome</keyword>
<evidence type="ECO:0000256" key="7">
    <source>
        <dbReference type="RuleBase" id="RU366067"/>
    </source>
</evidence>
<reference evidence="8" key="1">
    <citation type="journal article" date="2015" name="Genome Announc.">
        <title>Draft Genome Sequence of Bacteroidales Strain TBC1, a Novel Isolate from a Methanogenic Wastewater Treatment System.</title>
        <authorList>
            <person name="Tourlousse D.M."/>
            <person name="Matsuura N."/>
            <person name="Sun L."/>
            <person name="Toyonaga M."/>
            <person name="Kuroda K."/>
            <person name="Ohashi A."/>
            <person name="Cruz R."/>
            <person name="Yamaguchi T."/>
            <person name="Sekiguchi Y."/>
        </authorList>
    </citation>
    <scope>NUCLEOTIDE SEQUENCE [LARGE SCALE GENOMIC DNA]</scope>
    <source>
        <strain evidence="8">TBC1</strain>
    </source>
</reference>
<dbReference type="PANTHER" id="PTHR38469:SF1">
    <property type="entry name" value="PERIPLASMIC PEPTIDASE SUBFAMILY S1B"/>
    <property type="match status" value="1"/>
</dbReference>
<protein>
    <recommendedName>
        <fullName evidence="7">Dipeptidyl-peptidase</fullName>
        <ecNumber evidence="7">3.4.14.-</ecNumber>
    </recommendedName>
</protein>
<dbReference type="InterPro" id="IPR019500">
    <property type="entry name" value="Pep_S46"/>
</dbReference>
<dbReference type="EMBL" id="DF968182">
    <property type="protein sequence ID" value="GAP42629.1"/>
    <property type="molecule type" value="Genomic_DNA"/>
</dbReference>
<dbReference type="RefSeq" id="WP_062038723.1">
    <property type="nucleotide sequence ID" value="NZ_DF968182.1"/>
</dbReference>
<dbReference type="Proteomes" id="UP000053091">
    <property type="component" value="Unassembled WGS sequence"/>
</dbReference>